<organism evidence="1 2">
    <name type="scientific">Collimonas pratensis</name>
    <dbReference type="NCBI Taxonomy" id="279113"/>
    <lineage>
        <taxon>Bacteria</taxon>
        <taxon>Pseudomonadati</taxon>
        <taxon>Pseudomonadota</taxon>
        <taxon>Betaproteobacteria</taxon>
        <taxon>Burkholderiales</taxon>
        <taxon>Oxalobacteraceae</taxon>
        <taxon>Collimonas</taxon>
    </lineage>
</organism>
<dbReference type="KEGG" id="cpra:CPter91_3375"/>
<dbReference type="STRING" id="279113.CPter91_3375"/>
<reference evidence="1 2" key="1">
    <citation type="submission" date="2015-11" db="EMBL/GenBank/DDBJ databases">
        <title>Exploring the genomic traits of fungus-feeding bacterial genus Collimonas.</title>
        <authorList>
            <person name="Song C."/>
            <person name="Schmidt R."/>
            <person name="de Jager V."/>
            <person name="Krzyzanowska D."/>
            <person name="Jongedijk E."/>
            <person name="Cankar K."/>
            <person name="Beekwilder J."/>
            <person name="van Veen A."/>
            <person name="de Boer W."/>
            <person name="van Veen J.A."/>
            <person name="Garbeva P."/>
        </authorList>
    </citation>
    <scope>NUCLEOTIDE SEQUENCE [LARGE SCALE GENOMIC DNA]</scope>
    <source>
        <strain evidence="1 2">Ter91</strain>
    </source>
</reference>
<dbReference type="PATRIC" id="fig|279113.9.peg.3332"/>
<accession>A0A127Q6P6</accession>
<sequence length="55" mass="6013">MSKILYKRAGAAARAAGSWWADRLNNSAQTAWSGNEVPEKINHANLLGPAFCIRQ</sequence>
<dbReference type="Proteomes" id="UP000074561">
    <property type="component" value="Chromosome"/>
</dbReference>
<protein>
    <submittedName>
        <fullName evidence="1">Uncharacterized protein</fullName>
    </submittedName>
</protein>
<name>A0A127Q6P6_9BURK</name>
<evidence type="ECO:0000313" key="2">
    <source>
        <dbReference type="Proteomes" id="UP000074561"/>
    </source>
</evidence>
<dbReference type="AlphaFoldDB" id="A0A127Q6P6"/>
<proteinExistence type="predicted"/>
<gene>
    <name evidence="1" type="ORF">CPter91_3375</name>
</gene>
<evidence type="ECO:0000313" key="1">
    <source>
        <dbReference type="EMBL" id="AMP05701.1"/>
    </source>
</evidence>
<dbReference type="EMBL" id="CP013234">
    <property type="protein sequence ID" value="AMP05701.1"/>
    <property type="molecule type" value="Genomic_DNA"/>
</dbReference>